<dbReference type="Proteomes" id="UP001060170">
    <property type="component" value="Chromosome 6"/>
</dbReference>
<gene>
    <name evidence="1" type="ORF">MJO28_006571</name>
</gene>
<sequence length="693" mass="77519">SFHIPHPPSFTAFAEADYPTSRYLVQQSATWQISSTMAAFVPATIEEWAFLRESIKQTAILTRSPTQTIELRICAILTFMSGLLYATSFFKRLSTGAWILKADSEGYWHPNVHTTLPIFAVLYVILDVSAVIFVEINLGQPIDPVPVALQLAAYQSLQVFAWLKIWAVLYALLFSQKRSPVNVVRLTSARRLVSPQIFNAFNSLVIITAMFGHLPLIYLLCSAIQKIRHQVSVTDSSFQLVIDVSPNDDSTAIYDAALQTFDNMGLMKKQADHANVLFKIYTIVVMIWMGFNVLAYLISTSFLLRALRSQKNFLISALENRRALKLIQQQEQQDLDSRHSITSWMIESAPSTPTSPNHEASKSKIGHKSFNPWTWRSWIDFANDESLDGHVFWNRIHQLNVPLQAPNSPFSDAFQADEKNNPGFVSPNDAALEKHCTTLIRYWYSTLGQTIIGLGMFTSYLVMAGWLLSRWAHSTGQDELTQAFVWSNWTYGGGPGLLLGIVACVVAFSPTPNLPSDDQPEKPASVKANLPEKNGSQVTLGITRAKSRKDGTLENTSFSVDRTPNSKCKVGKIPALVLKASNHGDGLSITPSDLTRPSNDFIRTENNKSGLDRQPSNSSTYSTNSNATVHHEFLRKNSSDKTDWLKLDNFQSEDLVEEEWVGGHFKAIQRLREGLRGDTRASRASQRAKSRIV</sequence>
<protein>
    <submittedName>
        <fullName evidence="1">Uncharacterized protein</fullName>
    </submittedName>
</protein>
<accession>A0ACC0EIT2</accession>
<name>A0ACC0EIT2_9BASI</name>
<evidence type="ECO:0000313" key="1">
    <source>
        <dbReference type="EMBL" id="KAI7954024.1"/>
    </source>
</evidence>
<keyword evidence="2" id="KW-1185">Reference proteome</keyword>
<comment type="caution">
    <text evidence="1">The sequence shown here is derived from an EMBL/GenBank/DDBJ whole genome shotgun (WGS) entry which is preliminary data.</text>
</comment>
<proteinExistence type="predicted"/>
<reference evidence="2" key="2">
    <citation type="journal article" date="2018" name="Mol. Plant Microbe Interact.">
        <title>Genome sequence resources for the wheat stripe rust pathogen (Puccinia striiformis f. sp. tritici) and the barley stripe rust pathogen (Puccinia striiformis f. sp. hordei).</title>
        <authorList>
            <person name="Xia C."/>
            <person name="Wang M."/>
            <person name="Yin C."/>
            <person name="Cornejo O.E."/>
            <person name="Hulbert S.H."/>
            <person name="Chen X."/>
        </authorList>
    </citation>
    <scope>NUCLEOTIDE SEQUENCE [LARGE SCALE GENOMIC DNA]</scope>
    <source>
        <strain evidence="2">93-210</strain>
    </source>
</reference>
<reference evidence="2" key="1">
    <citation type="journal article" date="2018" name="BMC Genomics">
        <title>Genomic insights into host adaptation between the wheat stripe rust pathogen (Puccinia striiformis f. sp. tritici) and the barley stripe rust pathogen (Puccinia striiformis f. sp. hordei).</title>
        <authorList>
            <person name="Xia C."/>
            <person name="Wang M."/>
            <person name="Yin C."/>
            <person name="Cornejo O.E."/>
            <person name="Hulbert S.H."/>
            <person name="Chen X."/>
        </authorList>
    </citation>
    <scope>NUCLEOTIDE SEQUENCE [LARGE SCALE GENOMIC DNA]</scope>
    <source>
        <strain evidence="2">93-210</strain>
    </source>
</reference>
<organism evidence="1 2">
    <name type="scientific">Puccinia striiformis f. sp. tritici</name>
    <dbReference type="NCBI Taxonomy" id="168172"/>
    <lineage>
        <taxon>Eukaryota</taxon>
        <taxon>Fungi</taxon>
        <taxon>Dikarya</taxon>
        <taxon>Basidiomycota</taxon>
        <taxon>Pucciniomycotina</taxon>
        <taxon>Pucciniomycetes</taxon>
        <taxon>Pucciniales</taxon>
        <taxon>Pucciniaceae</taxon>
        <taxon>Puccinia</taxon>
    </lineage>
</organism>
<dbReference type="EMBL" id="CM045870">
    <property type="protein sequence ID" value="KAI7954024.1"/>
    <property type="molecule type" value="Genomic_DNA"/>
</dbReference>
<reference evidence="1 2" key="3">
    <citation type="journal article" date="2022" name="Microbiol. Spectr.">
        <title>Folding features and dynamics of 3D genome architecture in plant fungal pathogens.</title>
        <authorList>
            <person name="Xia C."/>
        </authorList>
    </citation>
    <scope>NUCLEOTIDE SEQUENCE [LARGE SCALE GENOMIC DNA]</scope>
    <source>
        <strain evidence="1 2">93-210</strain>
    </source>
</reference>
<evidence type="ECO:0000313" key="2">
    <source>
        <dbReference type="Proteomes" id="UP001060170"/>
    </source>
</evidence>
<feature type="non-terminal residue" evidence="1">
    <location>
        <position position="1"/>
    </location>
</feature>